<keyword evidence="4" id="KW-1185">Reference proteome</keyword>
<feature type="transmembrane region" description="Helical" evidence="2">
    <location>
        <begin position="320"/>
        <end position="343"/>
    </location>
</feature>
<sequence>MLHQTARRLWKQALWMTKIKLVYTRITLNRFTTLYFFLALLNCVVLVILQGVTYQDNATAVNAIQGLLAGHPTNRSLPVFSDGVLMMCEDIPHTACVIVATAKPDNSIATREIDEIAARVGRKVDIQARQNLPLSPLKKGDEDSDDESGEESDDESDADSDDEDEDEGSSSGPPVNGTASDNGEAGPGTAGKIGRPLDGDPGNNGTNPQGKMSPSNILVDSKCTYVLRWLDDIFDDAKREDLVTLVFQLWSFSLAFATVLNESLPHLGASLASHILGTAWAAYRVSSTELLREEYMSLISAGACNGTDLLGDWWEIRKLHAIPVVVVSALTLLATGILSINLYKIYASQSFSRVGASPQIHRIYKLVLFLSVDLHLTGFFSIASTAIWIDKITHDTIRSMAEHLRFYLAAFAVFLVITLPWLYLGWVCVRRECRKRFWIFVVLSAVLLTILTLMFASPLYRFIFRTWPFFATMTVTSYILMVATILLAIWCRLNFGKGLAHFLQVTDALEGADFTPVYFAKDEKSDIEFAVRFDGGYQPPNTYVDKPEASHPSPKGVRGQSVYSEANGVPVMLSSTPPLFQEMSLAKYGRSDHLSMELGAGSEKVGYTSPQIPPQSATDSARSRVRENSRRLSSSSGSSHASNGSTRQGLPSNPRSNISTSNKF</sequence>
<feature type="transmembrane region" description="Helical" evidence="2">
    <location>
        <begin position="437"/>
        <end position="457"/>
    </location>
</feature>
<feature type="region of interest" description="Disordered" evidence="1">
    <location>
        <begin position="603"/>
        <end position="664"/>
    </location>
</feature>
<evidence type="ECO:0000256" key="1">
    <source>
        <dbReference type="SAM" id="MobiDB-lite"/>
    </source>
</evidence>
<reference evidence="3" key="1">
    <citation type="submission" date="2020-11" db="EMBL/GenBank/DDBJ databases">
        <authorList>
            <consortium name="DOE Joint Genome Institute"/>
            <person name="Ahrendt S."/>
            <person name="Riley R."/>
            <person name="Andreopoulos W."/>
            <person name="Labutti K."/>
            <person name="Pangilinan J."/>
            <person name="Ruiz-Duenas F.J."/>
            <person name="Barrasa J.M."/>
            <person name="Sanchez-Garcia M."/>
            <person name="Camarero S."/>
            <person name="Miyauchi S."/>
            <person name="Serrano A."/>
            <person name="Linde D."/>
            <person name="Babiker R."/>
            <person name="Drula E."/>
            <person name="Ayuso-Fernandez I."/>
            <person name="Pacheco R."/>
            <person name="Padilla G."/>
            <person name="Ferreira P."/>
            <person name="Barriuso J."/>
            <person name="Kellner H."/>
            <person name="Castanera R."/>
            <person name="Alfaro M."/>
            <person name="Ramirez L."/>
            <person name="Pisabarro A.G."/>
            <person name="Kuo A."/>
            <person name="Tritt A."/>
            <person name="Lipzen A."/>
            <person name="He G."/>
            <person name="Yan M."/>
            <person name="Ng V."/>
            <person name="Cullen D."/>
            <person name="Martin F."/>
            <person name="Rosso M.-N."/>
            <person name="Henrissat B."/>
            <person name="Hibbett D."/>
            <person name="Martinez A.T."/>
            <person name="Grigoriev I.V."/>
        </authorList>
    </citation>
    <scope>NUCLEOTIDE SEQUENCE</scope>
    <source>
        <strain evidence="3">CBS 247.69</strain>
    </source>
</reference>
<feature type="compositionally biased region" description="Basic and acidic residues" evidence="1">
    <location>
        <begin position="621"/>
        <end position="630"/>
    </location>
</feature>
<dbReference type="Proteomes" id="UP000807353">
    <property type="component" value="Unassembled WGS sequence"/>
</dbReference>
<feature type="region of interest" description="Disordered" evidence="1">
    <location>
        <begin position="542"/>
        <end position="561"/>
    </location>
</feature>
<proteinExistence type="predicted"/>
<dbReference type="EMBL" id="MU150430">
    <property type="protein sequence ID" value="KAF9456388.1"/>
    <property type="molecule type" value="Genomic_DNA"/>
</dbReference>
<feature type="compositionally biased region" description="Acidic residues" evidence="1">
    <location>
        <begin position="142"/>
        <end position="168"/>
    </location>
</feature>
<feature type="transmembrane region" description="Helical" evidence="2">
    <location>
        <begin position="31"/>
        <end position="49"/>
    </location>
</feature>
<evidence type="ECO:0000313" key="4">
    <source>
        <dbReference type="Proteomes" id="UP000807353"/>
    </source>
</evidence>
<feature type="compositionally biased region" description="Polar residues" evidence="1">
    <location>
        <begin position="648"/>
        <end position="664"/>
    </location>
</feature>
<evidence type="ECO:0000313" key="3">
    <source>
        <dbReference type="EMBL" id="KAF9456388.1"/>
    </source>
</evidence>
<dbReference type="InterPro" id="IPR040410">
    <property type="entry name" value="UPF0658_Golgi"/>
</dbReference>
<name>A0A9P5XT61_9AGAR</name>
<dbReference type="PANTHER" id="PTHR34391">
    <property type="entry name" value="UPF0658 GOLGI APPARATUS MEMBRANE PROTEIN C1952.10C-RELATED"/>
    <property type="match status" value="1"/>
</dbReference>
<dbReference type="GO" id="GO:0005794">
    <property type="term" value="C:Golgi apparatus"/>
    <property type="evidence" value="ECO:0007669"/>
    <property type="project" value="TreeGrafter"/>
</dbReference>
<protein>
    <submittedName>
        <fullName evidence="3">Uncharacterized protein</fullName>
    </submittedName>
</protein>
<accession>A0A9P5XT61</accession>
<keyword evidence="2" id="KW-0812">Transmembrane</keyword>
<feature type="transmembrane region" description="Helical" evidence="2">
    <location>
        <begin position="363"/>
        <end position="389"/>
    </location>
</feature>
<dbReference type="OrthoDB" id="2684482at2759"/>
<feature type="compositionally biased region" description="Low complexity" evidence="1">
    <location>
        <begin position="631"/>
        <end position="647"/>
    </location>
</feature>
<comment type="caution">
    <text evidence="3">The sequence shown here is derived from an EMBL/GenBank/DDBJ whole genome shotgun (WGS) entry which is preliminary data.</text>
</comment>
<organism evidence="3 4">
    <name type="scientific">Collybia nuda</name>
    <dbReference type="NCBI Taxonomy" id="64659"/>
    <lineage>
        <taxon>Eukaryota</taxon>
        <taxon>Fungi</taxon>
        <taxon>Dikarya</taxon>
        <taxon>Basidiomycota</taxon>
        <taxon>Agaricomycotina</taxon>
        <taxon>Agaricomycetes</taxon>
        <taxon>Agaricomycetidae</taxon>
        <taxon>Agaricales</taxon>
        <taxon>Tricholomatineae</taxon>
        <taxon>Clitocybaceae</taxon>
        <taxon>Collybia</taxon>
    </lineage>
</organism>
<keyword evidence="2" id="KW-0472">Membrane</keyword>
<feature type="transmembrane region" description="Helical" evidence="2">
    <location>
        <begin position="469"/>
        <end position="491"/>
    </location>
</feature>
<evidence type="ECO:0000256" key="2">
    <source>
        <dbReference type="SAM" id="Phobius"/>
    </source>
</evidence>
<gene>
    <name evidence="3" type="ORF">BDZ94DRAFT_1275823</name>
</gene>
<feature type="transmembrane region" description="Helical" evidence="2">
    <location>
        <begin position="404"/>
        <end position="425"/>
    </location>
</feature>
<feature type="region of interest" description="Disordered" evidence="1">
    <location>
        <begin position="131"/>
        <end position="215"/>
    </location>
</feature>
<feature type="compositionally biased region" description="Polar residues" evidence="1">
    <location>
        <begin position="608"/>
        <end position="619"/>
    </location>
</feature>
<dbReference type="AlphaFoldDB" id="A0A9P5XT61"/>
<keyword evidence="2" id="KW-1133">Transmembrane helix</keyword>
<feature type="compositionally biased region" description="Polar residues" evidence="1">
    <location>
        <begin position="203"/>
        <end position="215"/>
    </location>
</feature>
<dbReference type="PANTHER" id="PTHR34391:SF2">
    <property type="entry name" value="TRP C-TERMINAL DOMAIN-CONTAINING PROTEIN"/>
    <property type="match status" value="1"/>
</dbReference>